<evidence type="ECO:0000256" key="5">
    <source>
        <dbReference type="ARBA" id="ARBA00022980"/>
    </source>
</evidence>
<keyword evidence="6" id="KW-0687">Ribonucleoprotein</keyword>
<feature type="region of interest" description="Disordered" evidence="7">
    <location>
        <begin position="199"/>
        <end position="243"/>
    </location>
</feature>
<dbReference type="NCBIfam" id="TIGR01171">
    <property type="entry name" value="rplB_bact"/>
    <property type="match status" value="1"/>
</dbReference>
<dbReference type="GO" id="GO:0016740">
    <property type="term" value="F:transferase activity"/>
    <property type="evidence" value="ECO:0007669"/>
    <property type="project" value="InterPro"/>
</dbReference>
<evidence type="ECO:0000256" key="3">
    <source>
        <dbReference type="ARBA" id="ARBA00022528"/>
    </source>
</evidence>
<protein>
    <submittedName>
        <fullName evidence="10">Ribosomal protein L2</fullName>
    </submittedName>
</protein>
<accession>A0A7S6UA24</accession>
<keyword evidence="4" id="KW-0934">Plastid</keyword>
<dbReference type="GO" id="GO:0009507">
    <property type="term" value="C:chloroplast"/>
    <property type="evidence" value="ECO:0007669"/>
    <property type="project" value="UniProtKB-SubCell"/>
</dbReference>
<dbReference type="GO" id="GO:0003723">
    <property type="term" value="F:RNA binding"/>
    <property type="evidence" value="ECO:0007669"/>
    <property type="project" value="InterPro"/>
</dbReference>
<feature type="domain" description="Large ribosomal subunit protein uL2 C-terminal" evidence="8">
    <location>
        <begin position="100"/>
        <end position="228"/>
    </location>
</feature>
<dbReference type="InterPro" id="IPR008991">
    <property type="entry name" value="Translation_prot_SH3-like_sf"/>
</dbReference>
<proteinExistence type="inferred from homology"/>
<evidence type="ECO:0000256" key="1">
    <source>
        <dbReference type="ARBA" id="ARBA00004229"/>
    </source>
</evidence>
<dbReference type="SMART" id="SM01383">
    <property type="entry name" value="Ribosomal_L2"/>
    <property type="match status" value="1"/>
</dbReference>
<dbReference type="PIRSF" id="PIRSF002158">
    <property type="entry name" value="Ribosomal_L2"/>
    <property type="match status" value="1"/>
</dbReference>
<dbReference type="InterPro" id="IPR014722">
    <property type="entry name" value="Rib_uL2_dom2"/>
</dbReference>
<dbReference type="InterPro" id="IPR022666">
    <property type="entry name" value="Ribosomal_uL2_RNA-bd_dom"/>
</dbReference>
<evidence type="ECO:0000256" key="6">
    <source>
        <dbReference type="ARBA" id="ARBA00023274"/>
    </source>
</evidence>
<dbReference type="GeneID" id="63377898"/>
<dbReference type="InterPro" id="IPR002171">
    <property type="entry name" value="Ribosomal_uL2"/>
</dbReference>
<sequence length="243" mass="27169">MKEIPTPKHLKKKWPRSYGRNNKGRISAWHRGGGHSSLYRQIDLDRKDLQGIVICLEKDPNRFAFLARVFNPDTQNQAYIIAPKDLKKGDIIRSGKLKDLQIGHSRPLRHIPTASFLHNLSQAPGKKAQYLRAPGAFGHLVKKTYTQALIKLQSGEYKYFPLESIATVGIVGNQDWKLMSLGKAGKSRHLGRRPRVRGVAMNPVDHPHGGGEGKTSGGRPSVTPWGKPTKGQATVLKKRKRKI</sequence>
<dbReference type="RefSeq" id="YP_010032383.1">
    <property type="nucleotide sequence ID" value="NC_053869.1"/>
</dbReference>
<dbReference type="GO" id="GO:0032543">
    <property type="term" value="P:mitochondrial translation"/>
    <property type="evidence" value="ECO:0007669"/>
    <property type="project" value="TreeGrafter"/>
</dbReference>
<dbReference type="GO" id="GO:0003735">
    <property type="term" value="F:structural constituent of ribosome"/>
    <property type="evidence" value="ECO:0007669"/>
    <property type="project" value="InterPro"/>
</dbReference>
<keyword evidence="3" id="KW-0150">Chloroplast</keyword>
<dbReference type="PANTHER" id="PTHR13691:SF5">
    <property type="entry name" value="LARGE RIBOSOMAL SUBUNIT PROTEIN UL2M"/>
    <property type="match status" value="1"/>
</dbReference>
<gene>
    <name evidence="10" type="primary">rpl2</name>
</gene>
<dbReference type="FunFam" id="4.10.950.10:FF:000001">
    <property type="entry name" value="50S ribosomal protein L2"/>
    <property type="match status" value="1"/>
</dbReference>
<dbReference type="GO" id="GO:0005762">
    <property type="term" value="C:mitochondrial large ribosomal subunit"/>
    <property type="evidence" value="ECO:0007669"/>
    <property type="project" value="TreeGrafter"/>
</dbReference>
<evidence type="ECO:0000259" key="9">
    <source>
        <dbReference type="SMART" id="SM01383"/>
    </source>
</evidence>
<feature type="domain" description="Large ribosomal subunit protein uL2 RNA-binding" evidence="9">
    <location>
        <begin position="19"/>
        <end position="94"/>
    </location>
</feature>
<comment type="subcellular location">
    <subcellularLocation>
        <location evidence="1">Plastid</location>
        <location evidence="1">Chloroplast</location>
    </subcellularLocation>
</comment>
<dbReference type="Gene3D" id="2.40.50.140">
    <property type="entry name" value="Nucleic acid-binding proteins"/>
    <property type="match status" value="1"/>
</dbReference>
<dbReference type="SUPFAM" id="SSF50249">
    <property type="entry name" value="Nucleic acid-binding proteins"/>
    <property type="match status" value="1"/>
</dbReference>
<evidence type="ECO:0000256" key="7">
    <source>
        <dbReference type="SAM" id="MobiDB-lite"/>
    </source>
</evidence>
<comment type="similarity">
    <text evidence="2">Belongs to the universal ribosomal protein uL2 family.</text>
</comment>
<dbReference type="InterPro" id="IPR014726">
    <property type="entry name" value="Ribosomal_uL2_dom3"/>
</dbReference>
<reference evidence="10" key="1">
    <citation type="submission" date="2020-03" db="EMBL/GenBank/DDBJ databases">
        <title>Schizocladia ischiensis organellar genomes: estimating the origin of multicellularity in heterokonts and the emergence of shallow ocean ecosystems.</title>
        <authorList>
            <person name="Phillips N."/>
            <person name="Brawn E.L."/>
            <person name="Boore J."/>
            <person name="Cheda B."/>
            <person name="Salomon M."/>
            <person name="Kawai H."/>
            <person name="Yamagishi T."/>
        </authorList>
    </citation>
    <scope>NUCLEOTIDE SEQUENCE</scope>
</reference>
<dbReference type="InterPro" id="IPR005880">
    <property type="entry name" value="Ribosomal_uL2_bac/org-type"/>
</dbReference>
<keyword evidence="10" id="KW-0496">Mitochondrion</keyword>
<dbReference type="Gene3D" id="4.10.950.10">
    <property type="entry name" value="Ribosomal protein L2, domain 3"/>
    <property type="match status" value="1"/>
</dbReference>
<dbReference type="EMBL" id="MT259947">
    <property type="protein sequence ID" value="QOW07597.1"/>
    <property type="molecule type" value="Genomic_DNA"/>
</dbReference>
<dbReference type="PANTHER" id="PTHR13691">
    <property type="entry name" value="RIBOSOMAL PROTEIN L2"/>
    <property type="match status" value="1"/>
</dbReference>
<dbReference type="InterPro" id="IPR022669">
    <property type="entry name" value="Ribosomal_uL2_C"/>
</dbReference>
<dbReference type="SMART" id="SM01382">
    <property type="entry name" value="Ribosomal_L2_C"/>
    <property type="match status" value="1"/>
</dbReference>
<dbReference type="InterPro" id="IPR012340">
    <property type="entry name" value="NA-bd_OB-fold"/>
</dbReference>
<evidence type="ECO:0000259" key="8">
    <source>
        <dbReference type="SMART" id="SM01382"/>
    </source>
</evidence>
<name>A0A7S6UA24_9STRA</name>
<dbReference type="Gene3D" id="2.30.30.30">
    <property type="match status" value="1"/>
</dbReference>
<dbReference type="Pfam" id="PF00181">
    <property type="entry name" value="Ribosomal_L2_N"/>
    <property type="match status" value="1"/>
</dbReference>
<evidence type="ECO:0000256" key="2">
    <source>
        <dbReference type="ARBA" id="ARBA00005636"/>
    </source>
</evidence>
<dbReference type="Pfam" id="PF03947">
    <property type="entry name" value="Ribosomal_L2_C"/>
    <property type="match status" value="1"/>
</dbReference>
<evidence type="ECO:0000313" key="10">
    <source>
        <dbReference type="EMBL" id="QOW07597.1"/>
    </source>
</evidence>
<dbReference type="SUPFAM" id="SSF50104">
    <property type="entry name" value="Translation proteins SH3-like domain"/>
    <property type="match status" value="1"/>
</dbReference>
<dbReference type="AlphaFoldDB" id="A0A7S6UA24"/>
<evidence type="ECO:0000256" key="4">
    <source>
        <dbReference type="ARBA" id="ARBA00022640"/>
    </source>
</evidence>
<keyword evidence="5 10" id="KW-0689">Ribosomal protein</keyword>
<dbReference type="InterPro" id="IPR022671">
    <property type="entry name" value="Ribosomal_uL2_CS"/>
</dbReference>
<geneLocation type="mitochondrion" evidence="10"/>
<organism evidence="10">
    <name type="scientific">Schizocladia ischiensis</name>
    <dbReference type="NCBI Taxonomy" id="196139"/>
    <lineage>
        <taxon>Eukaryota</taxon>
        <taxon>Sar</taxon>
        <taxon>Stramenopiles</taxon>
        <taxon>Ochrophyta</taxon>
        <taxon>PX clade</taxon>
        <taxon>Schizocladiophyceae</taxon>
        <taxon>Schizocladiales</taxon>
        <taxon>Schizocladiaceae</taxon>
        <taxon>Schizocladia</taxon>
    </lineage>
</organism>
<dbReference type="PROSITE" id="PS00467">
    <property type="entry name" value="RIBOSOMAL_L2"/>
    <property type="match status" value="1"/>
</dbReference>
<feature type="region of interest" description="Disordered" evidence="7">
    <location>
        <begin position="1"/>
        <end position="29"/>
    </location>
</feature>